<name>A0ABW9J174_STRGJ</name>
<accession>A0ABW9J174</accession>
<comment type="caution">
    <text evidence="1">The sequence shown here is derived from an EMBL/GenBank/DDBJ whole genome shotgun (WGS) entry which is preliminary data.</text>
</comment>
<evidence type="ECO:0000313" key="2">
    <source>
        <dbReference type="Proteomes" id="UP001631993"/>
    </source>
</evidence>
<feature type="non-terminal residue" evidence="1">
    <location>
        <position position="1"/>
    </location>
</feature>
<reference evidence="1 2" key="1">
    <citation type="submission" date="2024-12" db="EMBL/GenBank/DDBJ databases">
        <title>Forecasting of Potato common scab and diversities of Pathogenic streptomyces spp. in china.</title>
        <authorList>
            <person name="Handique U."/>
            <person name="Wu J."/>
        </authorList>
    </citation>
    <scope>NUCLEOTIDE SEQUENCE [LARGE SCALE GENOMIC DNA]</scope>
    <source>
        <strain evidence="1 2">ZRIMU1585</strain>
    </source>
</reference>
<dbReference type="Proteomes" id="UP001631993">
    <property type="component" value="Unassembled WGS sequence"/>
</dbReference>
<feature type="non-terminal residue" evidence="1">
    <location>
        <position position="80"/>
    </location>
</feature>
<keyword evidence="2" id="KW-1185">Reference proteome</keyword>
<evidence type="ECO:0000313" key="1">
    <source>
        <dbReference type="EMBL" id="MFM9653981.1"/>
    </source>
</evidence>
<dbReference type="RefSeq" id="WP_409098216.1">
    <property type="nucleotide sequence ID" value="NZ_JBJVNE010000688.1"/>
</dbReference>
<organism evidence="1 2">
    <name type="scientific">Streptomyces galilaeus</name>
    <dbReference type="NCBI Taxonomy" id="33899"/>
    <lineage>
        <taxon>Bacteria</taxon>
        <taxon>Bacillati</taxon>
        <taxon>Actinomycetota</taxon>
        <taxon>Actinomycetes</taxon>
        <taxon>Kitasatosporales</taxon>
        <taxon>Streptomycetaceae</taxon>
        <taxon>Streptomyces</taxon>
    </lineage>
</organism>
<dbReference type="InterPro" id="IPR011060">
    <property type="entry name" value="RibuloseP-bd_barrel"/>
</dbReference>
<dbReference type="Gene3D" id="3.20.20.70">
    <property type="entry name" value="Aldolase class I"/>
    <property type="match status" value="1"/>
</dbReference>
<dbReference type="EMBL" id="JBJVNE010000688">
    <property type="protein sequence ID" value="MFM9653981.1"/>
    <property type="molecule type" value="Genomic_DNA"/>
</dbReference>
<gene>
    <name evidence="1" type="ORF">ACKI1S_49510</name>
</gene>
<sequence>ENKWTIILALTSNPGSYDFKQNIVTPFSEDLTLIPHLSLGNTEKRLYEQVLEKTAKWGSINNLMYVVGATRASDLENIRS</sequence>
<dbReference type="SUPFAM" id="SSF51366">
    <property type="entry name" value="Ribulose-phoshate binding barrel"/>
    <property type="match status" value="1"/>
</dbReference>
<protein>
    <submittedName>
        <fullName evidence="1">Uncharacterized protein</fullName>
    </submittedName>
</protein>
<proteinExistence type="predicted"/>
<dbReference type="InterPro" id="IPR013785">
    <property type="entry name" value="Aldolase_TIM"/>
</dbReference>